<dbReference type="PANTHER" id="PTHR43817:SF1">
    <property type="entry name" value="HYDROLASE, FAMILY 43, PUTATIVE (AFU_ORTHOLOGUE AFUA_3G01660)-RELATED"/>
    <property type="match status" value="1"/>
</dbReference>
<dbReference type="Pfam" id="PF17132">
    <property type="entry name" value="Glyco_hydro_106"/>
    <property type="match status" value="1"/>
</dbReference>
<dbReference type="PANTHER" id="PTHR43817">
    <property type="entry name" value="GLYCOSYL HYDROLASE"/>
    <property type="match status" value="1"/>
</dbReference>
<proteinExistence type="predicted"/>
<accession>A0ABT8Y746</accession>
<evidence type="ECO:0000256" key="3">
    <source>
        <dbReference type="SAM" id="SignalP"/>
    </source>
</evidence>
<name>A0ABT8Y746_9SPHN</name>
<gene>
    <name evidence="4" type="ORF">Q4F19_07110</name>
</gene>
<dbReference type="SUPFAM" id="SSF49785">
    <property type="entry name" value="Galactose-binding domain-like"/>
    <property type="match status" value="1"/>
</dbReference>
<keyword evidence="1 3" id="KW-0732">Signal</keyword>
<dbReference type="InterPro" id="IPR008979">
    <property type="entry name" value="Galactose-bd-like_sf"/>
</dbReference>
<dbReference type="RefSeq" id="WP_303541128.1">
    <property type="nucleotide sequence ID" value="NZ_JAUOTP010000003.1"/>
</dbReference>
<protein>
    <submittedName>
        <fullName evidence="4">Glycosyl hydrolase</fullName>
    </submittedName>
</protein>
<reference evidence="4" key="1">
    <citation type="submission" date="2023-07" db="EMBL/GenBank/DDBJ databases">
        <authorList>
            <person name="Kim M."/>
        </authorList>
    </citation>
    <scope>NUCLEOTIDE SEQUENCE</scope>
    <source>
        <strain evidence="4">BIUV-7</strain>
    </source>
</reference>
<dbReference type="Gene3D" id="2.60.120.260">
    <property type="entry name" value="Galactose-binding domain-like"/>
    <property type="match status" value="1"/>
</dbReference>
<feature type="chain" id="PRO_5047413901" evidence="3">
    <location>
        <begin position="24"/>
        <end position="1113"/>
    </location>
</feature>
<dbReference type="Proteomes" id="UP001169764">
    <property type="component" value="Unassembled WGS sequence"/>
</dbReference>
<feature type="signal peptide" evidence="3">
    <location>
        <begin position="1"/>
        <end position="23"/>
    </location>
</feature>
<sequence>MARFLVASLAVIAWMGSAGAAHAADPLADGFRDPPASARPRVWWHWLNGNITEDGITKDLEWMKRAGIGGVQTFDASLGTPQVVKDRLAYMTPAWKQAFAHAADTADRLNLELAIAASPGWSETGGPWVAPADAMKKLVWSETDVAGGKRFAGRLAAPSSVTGPYGASPLSNPLAAFEGRDAKPAPTASGEIAVFAYPVGMTVAGDAKATDQAGAPLDIAALEDGREDTQVSLPRGDEKMPAALTIAYPKSRLVRSATLFIPDAVPPFGDPEYLPRLEALTAAGWRAIATLPLGNVPTTVAFDPVEAQRFRLVLAANDSAKRTALAPPAPGAIADGIFPAGPVRTTVPIASFVLSAETRTDRFEAKAGFATVPDYYALAGNAPDRGAVAPDRVIDLTDRLHADGTLDWTPPPGRWRIVRLGWSLLGTTNHPASPEATGLEVDKYDGAAVRRYLSTYLDTYKGAMGPSGRGIDALLTDSIESGDANWTPQMIARFRALRGYDARPWLPVLTGAVIGSRAQSDAFLYDYRRTLADLLTSEHYGTIATIAHEHGLKLYGEALEDGRPQLGDDLAMRAHTDVPMAAMWAFPKGGAPRPTLIGDILGAASVAHVYGQNLVAAESFTASFAPWAFAPSDLRRVADLEFALGVNRPVIHTSVLSPMDDKEPGLSLAIFGQYFNRHETWAEMARPWVDYLARSSFLLQQGRHAADVAYFAGEEAPLTALYAQAPLADVPTDRGFDFVNADMLVDQLSVSGGVIVARGGARYRALYLGGSSRLMTLPTLRRIAELADAGAMIIGDPPIGSPSLADDPAEFATLVHTLWRDENETRTGRGQVTPGHDIGAALGRAGIVPDFTYAGANGSDVLFQHRILSDADIYFLSNRTDRSLAIDGRFRASGRAPEIWRADAGTGEPASYRRELAQTIVPLALAPEESLFVIFRRPAPAASLTVTAKAPRTIETMSAPWLVAFQPGRGAPPTITLPRLAPLELQADPGVKFFSGVARYTSDLTVPRETKGALLDLGQVGDVAELRVNGKLVGIVWHAPFRLDLSRFIHAGKNSVDVRVANLWVNRLIGDAQPDATKRTFIAAPGYRPDAPLRPSGLIGPVTLLAIDERKER</sequence>
<organism evidence="4 5">
    <name type="scientific">Sphingomonas natans</name>
    <dbReference type="NCBI Taxonomy" id="3063330"/>
    <lineage>
        <taxon>Bacteria</taxon>
        <taxon>Pseudomonadati</taxon>
        <taxon>Pseudomonadota</taxon>
        <taxon>Alphaproteobacteria</taxon>
        <taxon>Sphingomonadales</taxon>
        <taxon>Sphingomonadaceae</taxon>
        <taxon>Sphingomonas</taxon>
    </lineage>
</organism>
<keyword evidence="5" id="KW-1185">Reference proteome</keyword>
<comment type="caution">
    <text evidence="4">The sequence shown here is derived from an EMBL/GenBank/DDBJ whole genome shotgun (WGS) entry which is preliminary data.</text>
</comment>
<dbReference type="GO" id="GO:0016787">
    <property type="term" value="F:hydrolase activity"/>
    <property type="evidence" value="ECO:0007669"/>
    <property type="project" value="UniProtKB-KW"/>
</dbReference>
<evidence type="ECO:0000313" key="5">
    <source>
        <dbReference type="Proteomes" id="UP001169764"/>
    </source>
</evidence>
<dbReference type="EMBL" id="JAUOTP010000003">
    <property type="protein sequence ID" value="MDO6414145.1"/>
    <property type="molecule type" value="Genomic_DNA"/>
</dbReference>
<evidence type="ECO:0000256" key="2">
    <source>
        <dbReference type="ARBA" id="ARBA00022801"/>
    </source>
</evidence>
<keyword evidence="2 4" id="KW-0378">Hydrolase</keyword>
<evidence type="ECO:0000256" key="1">
    <source>
        <dbReference type="ARBA" id="ARBA00022729"/>
    </source>
</evidence>
<evidence type="ECO:0000313" key="4">
    <source>
        <dbReference type="EMBL" id="MDO6414145.1"/>
    </source>
</evidence>
<dbReference type="NCBIfam" id="NF045579">
    <property type="entry name" value="rhamnoside_JR"/>
    <property type="match status" value="1"/>
</dbReference>